<dbReference type="AlphaFoldDB" id="A0A553JFQ1"/>
<organism evidence="1 2">
    <name type="scientific">Shewanella hanedai</name>
    <name type="common">Alteromonas hanedai</name>
    <dbReference type="NCBI Taxonomy" id="25"/>
    <lineage>
        <taxon>Bacteria</taxon>
        <taxon>Pseudomonadati</taxon>
        <taxon>Pseudomonadota</taxon>
        <taxon>Gammaproteobacteria</taxon>
        <taxon>Alteromonadales</taxon>
        <taxon>Shewanellaceae</taxon>
        <taxon>Shewanella</taxon>
    </lineage>
</organism>
<dbReference type="PANTHER" id="PTHR34309:SF1">
    <property type="entry name" value="PROTEIN GLCG"/>
    <property type="match status" value="1"/>
</dbReference>
<evidence type="ECO:0000313" key="2">
    <source>
        <dbReference type="Proteomes" id="UP000318126"/>
    </source>
</evidence>
<dbReference type="Proteomes" id="UP000318126">
    <property type="component" value="Unassembled WGS sequence"/>
</dbReference>
<gene>
    <name evidence="1" type="ORF">FN961_24120</name>
</gene>
<dbReference type="RefSeq" id="WP_144042698.1">
    <property type="nucleotide sequence ID" value="NZ_BMPL01000057.1"/>
</dbReference>
<keyword evidence="2" id="KW-1185">Reference proteome</keyword>
<protein>
    <submittedName>
        <fullName evidence="1">Heme-binding protein</fullName>
    </submittedName>
</protein>
<dbReference type="Pfam" id="PF03928">
    <property type="entry name" value="HbpS-like"/>
    <property type="match status" value="1"/>
</dbReference>
<dbReference type="InterPro" id="IPR052517">
    <property type="entry name" value="GlcG_carb_metab_protein"/>
</dbReference>
<evidence type="ECO:0000313" key="1">
    <source>
        <dbReference type="EMBL" id="TRY11298.1"/>
    </source>
</evidence>
<dbReference type="Gene3D" id="3.30.450.150">
    <property type="entry name" value="Haem-degrading domain"/>
    <property type="match status" value="1"/>
</dbReference>
<accession>A0A553JFQ1</accession>
<dbReference type="OrthoDB" id="9800768at2"/>
<proteinExistence type="predicted"/>
<dbReference type="PANTHER" id="PTHR34309">
    <property type="entry name" value="SLR1406 PROTEIN"/>
    <property type="match status" value="1"/>
</dbReference>
<dbReference type="InterPro" id="IPR005624">
    <property type="entry name" value="PduO/GlcC-like"/>
</dbReference>
<dbReference type="EMBL" id="VKGK01000049">
    <property type="protein sequence ID" value="TRY11298.1"/>
    <property type="molecule type" value="Genomic_DNA"/>
</dbReference>
<dbReference type="SUPFAM" id="SSF143744">
    <property type="entry name" value="GlcG-like"/>
    <property type="match status" value="1"/>
</dbReference>
<name>A0A553JFQ1_SHEHA</name>
<reference evidence="2" key="1">
    <citation type="submission" date="2019-07" db="EMBL/GenBank/DDBJ databases">
        <title>Shewanella sp. YLB-08 draft genomic sequence.</title>
        <authorList>
            <person name="Yu L."/>
        </authorList>
    </citation>
    <scope>NUCLEOTIDE SEQUENCE [LARGE SCALE GENOMIC DNA]</scope>
    <source>
        <strain evidence="2">JCM 20706</strain>
    </source>
</reference>
<comment type="caution">
    <text evidence="1">The sequence shown here is derived from an EMBL/GenBank/DDBJ whole genome shotgun (WGS) entry which is preliminary data.</text>
</comment>
<sequence>MLTINRLNLTEAKLIIEGAVQKAAKMGVPMCISVVDESGSLIAFERMDGGKIHSVTLSQDKAFTAASARKATHTFNQVCIPGDKNGLFGIHTALGGRMCIIGGGLPISHDGTVIGGIGVSSGSPKQDVECAQAGVDMFNRLSSPALSEHVL</sequence>
<dbReference type="InterPro" id="IPR038084">
    <property type="entry name" value="PduO/GlcC-like_sf"/>
</dbReference>